<name>A0A085M6E8_9BILA</name>
<sequence>MEAMSLKGITLLPYASDVLLIVGWAQSFNPPRWHNPRISASVFFDGTVPLHMGSFSDSTVLSVSRLFAGCDLEVNTSKCAPRVLRDYGALDSKWNERNSCNCTHRVFCCESEYRFVLMLNRRDLTIVLSCGSVKGYLSLLRINSSLFSR</sequence>
<protein>
    <submittedName>
        <fullName evidence="1">Uncharacterized protein</fullName>
    </submittedName>
</protein>
<organism evidence="1 2">
    <name type="scientific">Trichuris suis</name>
    <name type="common">pig whipworm</name>
    <dbReference type="NCBI Taxonomy" id="68888"/>
    <lineage>
        <taxon>Eukaryota</taxon>
        <taxon>Metazoa</taxon>
        <taxon>Ecdysozoa</taxon>
        <taxon>Nematoda</taxon>
        <taxon>Enoplea</taxon>
        <taxon>Dorylaimia</taxon>
        <taxon>Trichinellida</taxon>
        <taxon>Trichuridae</taxon>
        <taxon>Trichuris</taxon>
    </lineage>
</organism>
<evidence type="ECO:0000313" key="1">
    <source>
        <dbReference type="EMBL" id="KFD52794.1"/>
    </source>
</evidence>
<accession>A0A085M6E8</accession>
<proteinExistence type="predicted"/>
<dbReference type="EMBL" id="KL363223">
    <property type="protein sequence ID" value="KFD52794.1"/>
    <property type="molecule type" value="Genomic_DNA"/>
</dbReference>
<reference evidence="1 2" key="1">
    <citation type="journal article" date="2014" name="Nat. Genet.">
        <title>Genome and transcriptome of the porcine whipworm Trichuris suis.</title>
        <authorList>
            <person name="Jex A.R."/>
            <person name="Nejsum P."/>
            <person name="Schwarz E.M."/>
            <person name="Hu L."/>
            <person name="Young N.D."/>
            <person name="Hall R.S."/>
            <person name="Korhonen P.K."/>
            <person name="Liao S."/>
            <person name="Thamsborg S."/>
            <person name="Xia J."/>
            <person name="Xu P."/>
            <person name="Wang S."/>
            <person name="Scheerlinck J.P."/>
            <person name="Hofmann A."/>
            <person name="Sternberg P.W."/>
            <person name="Wang J."/>
            <person name="Gasser R.B."/>
        </authorList>
    </citation>
    <scope>NUCLEOTIDE SEQUENCE [LARGE SCALE GENOMIC DNA]</scope>
    <source>
        <strain evidence="1">DCEP-RM93M</strain>
    </source>
</reference>
<evidence type="ECO:0000313" key="2">
    <source>
        <dbReference type="Proteomes" id="UP000030764"/>
    </source>
</evidence>
<dbReference type="AlphaFoldDB" id="A0A085M6E8"/>
<keyword evidence="2" id="KW-1185">Reference proteome</keyword>
<gene>
    <name evidence="1" type="ORF">M513_06285</name>
</gene>
<dbReference type="Proteomes" id="UP000030764">
    <property type="component" value="Unassembled WGS sequence"/>
</dbReference>